<dbReference type="SUPFAM" id="SSF55781">
    <property type="entry name" value="GAF domain-like"/>
    <property type="match status" value="1"/>
</dbReference>
<reference evidence="2" key="1">
    <citation type="submission" date="2020-10" db="EMBL/GenBank/DDBJ databases">
        <title>Taxonomic study of unclassified bacteria belonging to the class Ktedonobacteria.</title>
        <authorList>
            <person name="Yabe S."/>
            <person name="Wang C.M."/>
            <person name="Zheng Y."/>
            <person name="Sakai Y."/>
            <person name="Cavaletti L."/>
            <person name="Monciardini P."/>
            <person name="Donadio S."/>
        </authorList>
    </citation>
    <scope>NUCLEOTIDE SEQUENCE</scope>
    <source>
        <strain evidence="2">SOSP1-1</strain>
    </source>
</reference>
<organism evidence="2 3">
    <name type="scientific">Ktedonospora formicarum</name>
    <dbReference type="NCBI Taxonomy" id="2778364"/>
    <lineage>
        <taxon>Bacteria</taxon>
        <taxon>Bacillati</taxon>
        <taxon>Chloroflexota</taxon>
        <taxon>Ktedonobacteria</taxon>
        <taxon>Ktedonobacterales</taxon>
        <taxon>Ktedonobacteraceae</taxon>
        <taxon>Ktedonospora</taxon>
    </lineage>
</organism>
<dbReference type="GO" id="GO:0003677">
    <property type="term" value="F:DNA binding"/>
    <property type="evidence" value="ECO:0007669"/>
    <property type="project" value="InterPro"/>
</dbReference>
<dbReference type="InterPro" id="IPR000551">
    <property type="entry name" value="MerR-type_HTH_dom"/>
</dbReference>
<dbReference type="CDD" id="cd00592">
    <property type="entry name" value="HTH_MerR-like"/>
    <property type="match status" value="1"/>
</dbReference>
<dbReference type="AlphaFoldDB" id="A0A8J3I0E7"/>
<dbReference type="Pfam" id="PF13411">
    <property type="entry name" value="MerR_1"/>
    <property type="match status" value="1"/>
</dbReference>
<comment type="caution">
    <text evidence="2">The sequence shown here is derived from an EMBL/GenBank/DDBJ whole genome shotgun (WGS) entry which is preliminary data.</text>
</comment>
<feature type="domain" description="HTH merR-type" evidence="1">
    <location>
        <begin position="35"/>
        <end position="105"/>
    </location>
</feature>
<dbReference type="InterPro" id="IPR009061">
    <property type="entry name" value="DNA-bd_dom_put_sf"/>
</dbReference>
<dbReference type="SMART" id="SM00422">
    <property type="entry name" value="HTH_MERR"/>
    <property type="match status" value="1"/>
</dbReference>
<dbReference type="InterPro" id="IPR043128">
    <property type="entry name" value="Rev_trsase/Diguanyl_cyclase"/>
</dbReference>
<sequence length="716" mass="81569">MEDYNRQRIQLHLRNEEVQARVLDNIKRSRAEATVTIGRAAQLFGFSESKLRDLEAAQLLSPTRSKDHRGQRQYPLSELAKLAVIRELLDARFTPSDIPSDIDLLWEISLPNKKHVLPSDQEGVEEEIATLSIDQRLGREKALLFWRYYAAQALRMSLTLISEFLPGMPIGLILPLRYDPIEAGVHDPEDLPMLGESIVGWLDHSGTVHTMFTPRPSFQYATDYCIYPLTTMRNERPLAEPQDHTLIVLDRPDKRSRLLSLQSAYVRLIRRMLQPVYEEVGMMHECFGPGLHDFREVAIDFLTVHYYQDSILEGLTDIVVRMGGIREDGQRRWKFSLIALPDTSNPDQPLLERSLVSYAQSKECPYVISESTFSPQKSKTSIGIRAYQSGRILYQPRLSMRDRTRAFIDIEGDIHSNIAIPVGGEDGNPLALLYVASDYEDAFSLADRQLLRIIARFIENIIMTYKVRLRATNDLKSLMHMPDVVDTLYGEFRSESDFMRDVEMLVTDARSWGEESERYDEENTSYDNFRERATWGGSDIVSFIALDIDNQIHLAKQYGDQTMRQLNKAIGLRIQELMASLTTRASQCQLYYMYADRFYMLLRGYTRDQACEKAEQIRLSLEGSIAIQQSEAVDSTLVIPGISAHLAVTSYSRSKLSELLEEYTSTTEISSIINHTLDVILKLGVDEGGNVIMAWNSHVGSIGGYARWPHAASPTA</sequence>
<protein>
    <recommendedName>
        <fullName evidence="1">HTH merR-type domain-containing protein</fullName>
    </recommendedName>
</protein>
<dbReference type="EMBL" id="BNJF01000001">
    <property type="protein sequence ID" value="GHO43803.1"/>
    <property type="molecule type" value="Genomic_DNA"/>
</dbReference>
<dbReference type="RefSeq" id="WP_220193256.1">
    <property type="nucleotide sequence ID" value="NZ_BNJF01000001.1"/>
</dbReference>
<accession>A0A8J3I0E7</accession>
<dbReference type="Proteomes" id="UP000612362">
    <property type="component" value="Unassembled WGS sequence"/>
</dbReference>
<dbReference type="Gene3D" id="3.30.70.270">
    <property type="match status" value="1"/>
</dbReference>
<dbReference type="SUPFAM" id="SSF46955">
    <property type="entry name" value="Putative DNA-binding domain"/>
    <property type="match status" value="1"/>
</dbReference>
<keyword evidence="3" id="KW-1185">Reference proteome</keyword>
<dbReference type="Gene3D" id="1.10.1660.10">
    <property type="match status" value="1"/>
</dbReference>
<evidence type="ECO:0000259" key="1">
    <source>
        <dbReference type="SMART" id="SM00422"/>
    </source>
</evidence>
<dbReference type="GO" id="GO:0006355">
    <property type="term" value="P:regulation of DNA-templated transcription"/>
    <property type="evidence" value="ECO:0007669"/>
    <property type="project" value="InterPro"/>
</dbReference>
<proteinExistence type="predicted"/>
<evidence type="ECO:0000313" key="2">
    <source>
        <dbReference type="EMBL" id="GHO43803.1"/>
    </source>
</evidence>
<name>A0A8J3I0E7_9CHLR</name>
<dbReference type="Gene3D" id="3.30.450.40">
    <property type="match status" value="1"/>
</dbReference>
<evidence type="ECO:0000313" key="3">
    <source>
        <dbReference type="Proteomes" id="UP000612362"/>
    </source>
</evidence>
<gene>
    <name evidence="2" type="ORF">KSX_19660</name>
</gene>
<dbReference type="InterPro" id="IPR029016">
    <property type="entry name" value="GAF-like_dom_sf"/>
</dbReference>